<name>A0ABP1FWN1_9CHLO</name>
<feature type="compositionally biased region" description="Basic residues" evidence="1">
    <location>
        <begin position="257"/>
        <end position="270"/>
    </location>
</feature>
<protein>
    <submittedName>
        <fullName evidence="2">G6442 protein</fullName>
    </submittedName>
</protein>
<evidence type="ECO:0000313" key="3">
    <source>
        <dbReference type="Proteomes" id="UP001497392"/>
    </source>
</evidence>
<gene>
    <name evidence="2" type="primary">g6442</name>
    <name evidence="2" type="ORF">VP750_LOCUS5515</name>
</gene>
<evidence type="ECO:0000256" key="1">
    <source>
        <dbReference type="SAM" id="MobiDB-lite"/>
    </source>
</evidence>
<feature type="compositionally biased region" description="Polar residues" evidence="1">
    <location>
        <begin position="79"/>
        <end position="113"/>
    </location>
</feature>
<proteinExistence type="predicted"/>
<evidence type="ECO:0000313" key="2">
    <source>
        <dbReference type="EMBL" id="CAL5223856.1"/>
    </source>
</evidence>
<feature type="region of interest" description="Disordered" evidence="1">
    <location>
        <begin position="21"/>
        <end position="270"/>
    </location>
</feature>
<reference evidence="2 3" key="1">
    <citation type="submission" date="2024-06" db="EMBL/GenBank/DDBJ databases">
        <authorList>
            <person name="Kraege A."/>
            <person name="Thomma B."/>
        </authorList>
    </citation>
    <scope>NUCLEOTIDE SEQUENCE [LARGE SCALE GENOMIC DNA]</scope>
</reference>
<keyword evidence="3" id="KW-1185">Reference proteome</keyword>
<feature type="compositionally biased region" description="Low complexity" evidence="1">
    <location>
        <begin position="123"/>
        <end position="161"/>
    </location>
</feature>
<feature type="compositionally biased region" description="Polar residues" evidence="1">
    <location>
        <begin position="165"/>
        <end position="179"/>
    </location>
</feature>
<dbReference type="EMBL" id="CAXHTA020000009">
    <property type="protein sequence ID" value="CAL5223856.1"/>
    <property type="molecule type" value="Genomic_DNA"/>
</dbReference>
<comment type="caution">
    <text evidence="2">The sequence shown here is derived from an EMBL/GenBank/DDBJ whole genome shotgun (WGS) entry which is preliminary data.</text>
</comment>
<accession>A0ABP1FWN1</accession>
<sequence>MAQFRTDQERIDAATLEIKNPNVVGSGYIQHPPQKPFAAPLQMQPPTVAHFEFPDEYSKYRAHTRQNGGQGPPRRAQDQRSQGYGQANGRPQNGTAPYSSSNGQQSSYRQPHGTSGRGPQHTGAGSRPAQGAPRPGRGPNGTAEPQTQARPAAVAVVPQRASHQGAPQQQRHANNTAHSAPQVAPHRQSAPPQQAPHAPVAPASQSGPSANGQSTAALSQPVGQMAPTDVGPRGATEHTQPTANDTDEHDKSISKSQAKRLRKKRREGKV</sequence>
<dbReference type="Proteomes" id="UP001497392">
    <property type="component" value="Unassembled WGS sequence"/>
</dbReference>
<organism evidence="2 3">
    <name type="scientific">Coccomyxa viridis</name>
    <dbReference type="NCBI Taxonomy" id="1274662"/>
    <lineage>
        <taxon>Eukaryota</taxon>
        <taxon>Viridiplantae</taxon>
        <taxon>Chlorophyta</taxon>
        <taxon>core chlorophytes</taxon>
        <taxon>Trebouxiophyceae</taxon>
        <taxon>Trebouxiophyceae incertae sedis</taxon>
        <taxon>Coccomyxaceae</taxon>
        <taxon>Coccomyxa</taxon>
    </lineage>
</organism>
<feature type="compositionally biased region" description="Low complexity" evidence="1">
    <location>
        <begin position="184"/>
        <end position="206"/>
    </location>
</feature>
<feature type="compositionally biased region" description="Polar residues" evidence="1">
    <location>
        <begin position="207"/>
        <end position="222"/>
    </location>
</feature>